<feature type="non-terminal residue" evidence="2">
    <location>
        <position position="71"/>
    </location>
</feature>
<protein>
    <recommendedName>
        <fullName evidence="3">BON domain-containing protein</fullName>
    </recommendedName>
</protein>
<comment type="caution">
    <text evidence="2">The sequence shown here is derived from an EMBL/GenBank/DDBJ whole genome shotgun (WGS) entry which is preliminary data.</text>
</comment>
<dbReference type="AlphaFoldDB" id="A0A832N4N9"/>
<sequence length="71" mass="7766">MKSWQIRLLGILAFALLVLTSAKFCAPQIQDDLRQRTTHALQQQGFEGITVEVSGLNVSLAGEAPTAERRA</sequence>
<gene>
    <name evidence="2" type="ORF">ENJ65_00955</name>
</gene>
<evidence type="ECO:0000313" key="2">
    <source>
        <dbReference type="EMBL" id="HHJ80182.1"/>
    </source>
</evidence>
<feature type="chain" id="PRO_5032946691" description="BON domain-containing protein" evidence="1">
    <location>
        <begin position="26"/>
        <end position="71"/>
    </location>
</feature>
<name>A0A832N4N9_9GAMM</name>
<reference evidence="2" key="1">
    <citation type="journal article" date="2020" name="mSystems">
        <title>Genome- and Community-Level Interaction Insights into Carbon Utilization and Element Cycling Functions of Hydrothermarchaeota in Hydrothermal Sediment.</title>
        <authorList>
            <person name="Zhou Z."/>
            <person name="Liu Y."/>
            <person name="Xu W."/>
            <person name="Pan J."/>
            <person name="Luo Z.H."/>
            <person name="Li M."/>
        </authorList>
    </citation>
    <scope>NUCLEOTIDE SEQUENCE [LARGE SCALE GENOMIC DNA]</scope>
    <source>
        <strain evidence="2">HyVt-505</strain>
    </source>
</reference>
<dbReference type="Proteomes" id="UP000885832">
    <property type="component" value="Unassembled WGS sequence"/>
</dbReference>
<accession>A0A832N4N9</accession>
<evidence type="ECO:0008006" key="3">
    <source>
        <dbReference type="Google" id="ProtNLM"/>
    </source>
</evidence>
<proteinExistence type="predicted"/>
<evidence type="ECO:0000256" key="1">
    <source>
        <dbReference type="SAM" id="SignalP"/>
    </source>
</evidence>
<keyword evidence="1" id="KW-0732">Signal</keyword>
<feature type="signal peptide" evidence="1">
    <location>
        <begin position="1"/>
        <end position="25"/>
    </location>
</feature>
<organism evidence="2">
    <name type="scientific">Candidatus Tenderia electrophaga</name>
    <dbReference type="NCBI Taxonomy" id="1748243"/>
    <lineage>
        <taxon>Bacteria</taxon>
        <taxon>Pseudomonadati</taxon>
        <taxon>Pseudomonadota</taxon>
        <taxon>Gammaproteobacteria</taxon>
        <taxon>Candidatus Tenderiales</taxon>
        <taxon>Candidatus Tenderiaceae</taxon>
        <taxon>Candidatus Tenderia</taxon>
    </lineage>
</organism>
<dbReference type="EMBL" id="DRNF01000066">
    <property type="protein sequence ID" value="HHJ80182.1"/>
    <property type="molecule type" value="Genomic_DNA"/>
</dbReference>